<keyword evidence="2" id="KW-1185">Reference proteome</keyword>
<protein>
    <submittedName>
        <fullName evidence="1">12809_t:CDS:1</fullName>
    </submittedName>
</protein>
<name>A0ABN7XNB0_GIGMA</name>
<reference evidence="1 2" key="1">
    <citation type="submission" date="2021-06" db="EMBL/GenBank/DDBJ databases">
        <authorList>
            <person name="Kallberg Y."/>
            <person name="Tangrot J."/>
            <person name="Rosling A."/>
        </authorList>
    </citation>
    <scope>NUCLEOTIDE SEQUENCE [LARGE SCALE GENOMIC DNA]</scope>
    <source>
        <strain evidence="1 2">120-4 pot B 10/14</strain>
    </source>
</reference>
<evidence type="ECO:0000313" key="2">
    <source>
        <dbReference type="Proteomes" id="UP000789901"/>
    </source>
</evidence>
<dbReference type="EMBL" id="CAJVQB010164164">
    <property type="protein sequence ID" value="CAG8856817.1"/>
    <property type="molecule type" value="Genomic_DNA"/>
</dbReference>
<dbReference type="Proteomes" id="UP000789901">
    <property type="component" value="Unassembled WGS sequence"/>
</dbReference>
<evidence type="ECO:0000313" key="1">
    <source>
        <dbReference type="EMBL" id="CAG8856817.1"/>
    </source>
</evidence>
<feature type="non-terminal residue" evidence="1">
    <location>
        <position position="1"/>
    </location>
</feature>
<organism evidence="1 2">
    <name type="scientific">Gigaspora margarita</name>
    <dbReference type="NCBI Taxonomy" id="4874"/>
    <lineage>
        <taxon>Eukaryota</taxon>
        <taxon>Fungi</taxon>
        <taxon>Fungi incertae sedis</taxon>
        <taxon>Mucoromycota</taxon>
        <taxon>Glomeromycotina</taxon>
        <taxon>Glomeromycetes</taxon>
        <taxon>Diversisporales</taxon>
        <taxon>Gigasporaceae</taxon>
        <taxon>Gigaspora</taxon>
    </lineage>
</organism>
<proteinExistence type="predicted"/>
<accession>A0ABN7XNB0</accession>
<gene>
    <name evidence="1" type="ORF">GMARGA_LOCUS45638</name>
</gene>
<comment type="caution">
    <text evidence="1">The sequence shown here is derived from an EMBL/GenBank/DDBJ whole genome shotgun (WGS) entry which is preliminary data.</text>
</comment>
<sequence>HITNSQFHEIASSKSIQEHIYHATAGKIMRLLKLTVNLFLPEGQKEFIEVWKNFKYLPYWGHLPNPISHHESFMISDYLCLAMVIPFILNQFLKAWYIKSTELTNIQQ</sequence>